<accession>A0ABV0REV8</accession>
<dbReference type="Proteomes" id="UP001434883">
    <property type="component" value="Unassembled WGS sequence"/>
</dbReference>
<proteinExistence type="predicted"/>
<dbReference type="InterPro" id="IPR011990">
    <property type="entry name" value="TPR-like_helical_dom_sf"/>
</dbReference>
<sequence length="88" mass="9886">FFSVFKVNIFVLVFPTGLESAKSENYEEAFCCFLASAQHGYNKAQFNTGVCFEKGRGVIKDKEKVGPLLFFMILADFDAIKIKNNNCS</sequence>
<feature type="chain" id="PRO_5046121021" evidence="1">
    <location>
        <begin position="21"/>
        <end position="88"/>
    </location>
</feature>
<feature type="non-terminal residue" evidence="2">
    <location>
        <position position="1"/>
    </location>
</feature>
<dbReference type="PANTHER" id="PTHR45011">
    <property type="entry name" value="DAP3-BINDING CELL DEATH ENHANCER 1"/>
    <property type="match status" value="1"/>
</dbReference>
<reference evidence="2 3" key="1">
    <citation type="submission" date="2021-06" db="EMBL/GenBank/DDBJ databases">
        <authorList>
            <person name="Palmer J.M."/>
        </authorList>
    </citation>
    <scope>NUCLEOTIDE SEQUENCE [LARGE SCALE GENOMIC DNA]</scope>
    <source>
        <strain evidence="2 3">XC_2019</strain>
        <tissue evidence="2">Muscle</tissue>
    </source>
</reference>
<protein>
    <submittedName>
        <fullName evidence="2">Uncharacterized protein</fullName>
    </submittedName>
</protein>
<name>A0ABV0REV8_9TELE</name>
<dbReference type="SUPFAM" id="SSF81901">
    <property type="entry name" value="HCP-like"/>
    <property type="match status" value="1"/>
</dbReference>
<keyword evidence="3" id="KW-1185">Reference proteome</keyword>
<organism evidence="2 3">
    <name type="scientific">Xenoophorus captivus</name>
    <dbReference type="NCBI Taxonomy" id="1517983"/>
    <lineage>
        <taxon>Eukaryota</taxon>
        <taxon>Metazoa</taxon>
        <taxon>Chordata</taxon>
        <taxon>Craniata</taxon>
        <taxon>Vertebrata</taxon>
        <taxon>Euteleostomi</taxon>
        <taxon>Actinopterygii</taxon>
        <taxon>Neopterygii</taxon>
        <taxon>Teleostei</taxon>
        <taxon>Neoteleostei</taxon>
        <taxon>Acanthomorphata</taxon>
        <taxon>Ovalentaria</taxon>
        <taxon>Atherinomorphae</taxon>
        <taxon>Cyprinodontiformes</taxon>
        <taxon>Goodeidae</taxon>
        <taxon>Xenoophorus</taxon>
    </lineage>
</organism>
<dbReference type="PANTHER" id="PTHR45011:SF1">
    <property type="entry name" value="DAP3-BINDING CELL DEATH ENHANCER 1"/>
    <property type="match status" value="1"/>
</dbReference>
<comment type="caution">
    <text evidence="2">The sequence shown here is derived from an EMBL/GenBank/DDBJ whole genome shotgun (WGS) entry which is preliminary data.</text>
</comment>
<dbReference type="Gene3D" id="1.25.40.10">
    <property type="entry name" value="Tetratricopeptide repeat domain"/>
    <property type="match status" value="1"/>
</dbReference>
<dbReference type="EMBL" id="JAHRIN010043049">
    <property type="protein sequence ID" value="MEQ2206594.1"/>
    <property type="molecule type" value="Genomic_DNA"/>
</dbReference>
<gene>
    <name evidence="2" type="ORF">XENOCAPTIV_000454</name>
</gene>
<evidence type="ECO:0000256" key="1">
    <source>
        <dbReference type="SAM" id="SignalP"/>
    </source>
</evidence>
<evidence type="ECO:0000313" key="3">
    <source>
        <dbReference type="Proteomes" id="UP001434883"/>
    </source>
</evidence>
<dbReference type="InterPro" id="IPR052748">
    <property type="entry name" value="ISR_Activator"/>
</dbReference>
<feature type="signal peptide" evidence="1">
    <location>
        <begin position="1"/>
        <end position="20"/>
    </location>
</feature>
<keyword evidence="1" id="KW-0732">Signal</keyword>
<evidence type="ECO:0000313" key="2">
    <source>
        <dbReference type="EMBL" id="MEQ2206594.1"/>
    </source>
</evidence>